<evidence type="ECO:0000256" key="4">
    <source>
        <dbReference type="ARBA" id="ARBA00044504"/>
    </source>
</evidence>
<protein>
    <recommendedName>
        <fullName evidence="7">Major facilitator superfamily (MFS) profile domain-containing protein</fullName>
    </recommendedName>
</protein>
<dbReference type="Gene3D" id="1.20.1250.20">
    <property type="entry name" value="MFS general substrate transporter like domains"/>
    <property type="match status" value="1"/>
</dbReference>
<keyword evidence="5" id="KW-0812">Transmembrane</keyword>
<evidence type="ECO:0000256" key="3">
    <source>
        <dbReference type="ARBA" id="ARBA00022475"/>
    </source>
</evidence>
<dbReference type="Pfam" id="PF07690">
    <property type="entry name" value="MFS_1"/>
    <property type="match status" value="1"/>
</dbReference>
<dbReference type="InterPro" id="IPR011701">
    <property type="entry name" value="MFS"/>
</dbReference>
<organism evidence="6">
    <name type="scientific">Tanacetum cinerariifolium</name>
    <name type="common">Dalmatian daisy</name>
    <name type="synonym">Chrysanthemum cinerariifolium</name>
    <dbReference type="NCBI Taxonomy" id="118510"/>
    <lineage>
        <taxon>Eukaryota</taxon>
        <taxon>Viridiplantae</taxon>
        <taxon>Streptophyta</taxon>
        <taxon>Embryophyta</taxon>
        <taxon>Tracheophyta</taxon>
        <taxon>Spermatophyta</taxon>
        <taxon>Magnoliopsida</taxon>
        <taxon>eudicotyledons</taxon>
        <taxon>Gunneridae</taxon>
        <taxon>Pentapetalae</taxon>
        <taxon>asterids</taxon>
        <taxon>campanulids</taxon>
        <taxon>Asterales</taxon>
        <taxon>Asteraceae</taxon>
        <taxon>Asteroideae</taxon>
        <taxon>Anthemideae</taxon>
        <taxon>Anthemidinae</taxon>
        <taxon>Tanacetum</taxon>
    </lineage>
</organism>
<comment type="caution">
    <text evidence="6">The sequence shown here is derived from an EMBL/GenBank/DDBJ whole genome shotgun (WGS) entry which is preliminary data.</text>
</comment>
<comment type="similarity">
    <text evidence="4">Belongs to the major facilitator superfamily. Phosphate:H(+) symporter (TC 2.A.1.9) family.</text>
</comment>
<keyword evidence="5" id="KW-0472">Membrane</keyword>
<dbReference type="GO" id="GO:0005886">
    <property type="term" value="C:plasma membrane"/>
    <property type="evidence" value="ECO:0007669"/>
    <property type="project" value="UniProtKB-SubCell"/>
</dbReference>
<dbReference type="InterPro" id="IPR036259">
    <property type="entry name" value="MFS_trans_sf"/>
</dbReference>
<keyword evidence="3" id="KW-1003">Cell membrane</keyword>
<accession>A0A699SN54</accession>
<dbReference type="PANTHER" id="PTHR43271">
    <property type="entry name" value="BLL2771 PROTEIN"/>
    <property type="match status" value="1"/>
</dbReference>
<keyword evidence="5" id="KW-1133">Transmembrane helix</keyword>
<evidence type="ECO:0000256" key="1">
    <source>
        <dbReference type="ARBA" id="ARBA00004651"/>
    </source>
</evidence>
<evidence type="ECO:0000256" key="2">
    <source>
        <dbReference type="ARBA" id="ARBA00022448"/>
    </source>
</evidence>
<sequence length="182" mass="20193">MGLYIGGNAIGGMSGRLITGVLSDFVSWHTSLLIMGLIALGAAGLFWKFLPPSRNFRPNPLNARNLLEGFVLQFRDAGLPLLFLEGFLLMGAFVTLFNYIGYRLLADPYNLSQALDRPPRDQSQGPGVLAVPVQLLRRLKRGGHRRWRVLALRRLERHRRVHRPGLARGVGRGAETRQSAAA</sequence>
<evidence type="ECO:0000256" key="5">
    <source>
        <dbReference type="SAM" id="Phobius"/>
    </source>
</evidence>
<feature type="transmembrane region" description="Helical" evidence="5">
    <location>
        <begin position="26"/>
        <end position="47"/>
    </location>
</feature>
<evidence type="ECO:0000313" key="6">
    <source>
        <dbReference type="EMBL" id="GFC99236.1"/>
    </source>
</evidence>
<gene>
    <name evidence="6" type="ORF">Tci_871206</name>
</gene>
<comment type="subcellular location">
    <subcellularLocation>
        <location evidence="1">Cell membrane</location>
        <topology evidence="1">Multi-pass membrane protein</topology>
    </subcellularLocation>
</comment>
<dbReference type="EMBL" id="BKCJ011177082">
    <property type="protein sequence ID" value="GFC99236.1"/>
    <property type="molecule type" value="Genomic_DNA"/>
</dbReference>
<dbReference type="GO" id="GO:0022857">
    <property type="term" value="F:transmembrane transporter activity"/>
    <property type="evidence" value="ECO:0007669"/>
    <property type="project" value="InterPro"/>
</dbReference>
<proteinExistence type="inferred from homology"/>
<dbReference type="PANTHER" id="PTHR43271:SF1">
    <property type="entry name" value="INNER MEMBRANE TRANSPORT PROTEIN YNFM"/>
    <property type="match status" value="1"/>
</dbReference>
<feature type="non-terminal residue" evidence="6">
    <location>
        <position position="182"/>
    </location>
</feature>
<feature type="transmembrane region" description="Helical" evidence="5">
    <location>
        <begin position="81"/>
        <end position="102"/>
    </location>
</feature>
<dbReference type="SUPFAM" id="SSF103473">
    <property type="entry name" value="MFS general substrate transporter"/>
    <property type="match status" value="1"/>
</dbReference>
<keyword evidence="2" id="KW-0813">Transport</keyword>
<name>A0A699SN54_TANCI</name>
<dbReference type="AlphaFoldDB" id="A0A699SN54"/>
<reference evidence="6" key="1">
    <citation type="journal article" date="2019" name="Sci. Rep.">
        <title>Draft genome of Tanacetum cinerariifolium, the natural source of mosquito coil.</title>
        <authorList>
            <person name="Yamashiro T."/>
            <person name="Shiraishi A."/>
            <person name="Satake H."/>
            <person name="Nakayama K."/>
        </authorList>
    </citation>
    <scope>NUCLEOTIDE SEQUENCE</scope>
</reference>
<evidence type="ECO:0008006" key="7">
    <source>
        <dbReference type="Google" id="ProtNLM"/>
    </source>
</evidence>